<dbReference type="GeneTree" id="ENSGT01140000282577"/>
<keyword evidence="5 10" id="KW-0472">Membrane</keyword>
<dbReference type="GO" id="GO:0098609">
    <property type="term" value="P:cell-cell adhesion"/>
    <property type="evidence" value="ECO:0007669"/>
    <property type="project" value="TreeGrafter"/>
</dbReference>
<keyword evidence="13" id="KW-1185">Reference proteome</keyword>
<evidence type="ECO:0000256" key="2">
    <source>
        <dbReference type="ARBA" id="ARBA00004479"/>
    </source>
</evidence>
<dbReference type="InterPro" id="IPR013783">
    <property type="entry name" value="Ig-like_fold"/>
</dbReference>
<reference evidence="12" key="3">
    <citation type="submission" date="2025-09" db="UniProtKB">
        <authorList>
            <consortium name="Ensembl"/>
        </authorList>
    </citation>
    <scope>IDENTIFICATION</scope>
</reference>
<evidence type="ECO:0000256" key="3">
    <source>
        <dbReference type="ARBA" id="ARBA00022475"/>
    </source>
</evidence>
<evidence type="ECO:0000256" key="6">
    <source>
        <dbReference type="ARBA" id="ARBA00023157"/>
    </source>
</evidence>
<dbReference type="PANTHER" id="PTHR11640">
    <property type="entry name" value="NEPHRIN"/>
    <property type="match status" value="1"/>
</dbReference>
<dbReference type="InterPro" id="IPR003598">
    <property type="entry name" value="Ig_sub2"/>
</dbReference>
<evidence type="ECO:0000256" key="8">
    <source>
        <dbReference type="ARBA" id="ARBA00023319"/>
    </source>
</evidence>
<dbReference type="FunFam" id="2.60.40.10:FF:000357">
    <property type="entry name" value="Fc receptor like 1"/>
    <property type="match status" value="1"/>
</dbReference>
<gene>
    <name evidence="12" type="primary">LOC102354417</name>
</gene>
<organism evidence="12 13">
    <name type="scientific">Latimeria chalumnae</name>
    <name type="common">Coelacanth</name>
    <dbReference type="NCBI Taxonomy" id="7897"/>
    <lineage>
        <taxon>Eukaryota</taxon>
        <taxon>Metazoa</taxon>
        <taxon>Chordata</taxon>
        <taxon>Craniata</taxon>
        <taxon>Vertebrata</taxon>
        <taxon>Euteleostomi</taxon>
        <taxon>Coelacanthiformes</taxon>
        <taxon>Coelacanthidae</taxon>
        <taxon>Latimeria</taxon>
    </lineage>
</organism>
<feature type="domain" description="Ig-like" evidence="11">
    <location>
        <begin position="398"/>
        <end position="496"/>
    </location>
</feature>
<feature type="transmembrane region" description="Helical" evidence="10">
    <location>
        <begin position="599"/>
        <end position="619"/>
    </location>
</feature>
<dbReference type="GO" id="GO:0005911">
    <property type="term" value="C:cell-cell junction"/>
    <property type="evidence" value="ECO:0007669"/>
    <property type="project" value="TreeGrafter"/>
</dbReference>
<dbReference type="SUPFAM" id="SSF48726">
    <property type="entry name" value="Immunoglobulin"/>
    <property type="match status" value="6"/>
</dbReference>
<dbReference type="EMBL" id="AFYH01051048">
    <property type="status" value="NOT_ANNOTATED_CDS"/>
    <property type="molecule type" value="Genomic_DNA"/>
</dbReference>
<dbReference type="EMBL" id="AFYH01051041">
    <property type="status" value="NOT_ANNOTATED_CDS"/>
    <property type="molecule type" value="Genomic_DNA"/>
</dbReference>
<evidence type="ECO:0000256" key="5">
    <source>
        <dbReference type="ARBA" id="ARBA00023136"/>
    </source>
</evidence>
<dbReference type="SMART" id="SM00409">
    <property type="entry name" value="IG"/>
    <property type="match status" value="5"/>
</dbReference>
<feature type="domain" description="Ig-like" evidence="11">
    <location>
        <begin position="28"/>
        <end position="125"/>
    </location>
</feature>
<evidence type="ECO:0000256" key="7">
    <source>
        <dbReference type="ARBA" id="ARBA00023180"/>
    </source>
</evidence>
<protein>
    <recommendedName>
        <fullName evidence="11">Ig-like domain-containing protein</fullName>
    </recommendedName>
</protein>
<dbReference type="Gene3D" id="2.60.40.10">
    <property type="entry name" value="Immunoglobulins"/>
    <property type="match status" value="6"/>
</dbReference>
<dbReference type="HOGENOM" id="CLU_024558_0_0_1"/>
<dbReference type="EMBL" id="AFYH01051042">
    <property type="status" value="NOT_ANNOTATED_CDS"/>
    <property type="molecule type" value="Genomic_DNA"/>
</dbReference>
<keyword evidence="3" id="KW-1003">Cell membrane</keyword>
<evidence type="ECO:0000256" key="10">
    <source>
        <dbReference type="SAM" id="Phobius"/>
    </source>
</evidence>
<dbReference type="SMART" id="SM00408">
    <property type="entry name" value="IGc2"/>
    <property type="match status" value="4"/>
</dbReference>
<dbReference type="InterPro" id="IPR003599">
    <property type="entry name" value="Ig_sub"/>
</dbReference>
<dbReference type="EMBL" id="AFYH01051043">
    <property type="status" value="NOT_ANNOTATED_CDS"/>
    <property type="molecule type" value="Genomic_DNA"/>
</dbReference>
<dbReference type="EMBL" id="AFYH01051047">
    <property type="status" value="NOT_ANNOTATED_CDS"/>
    <property type="molecule type" value="Genomic_DNA"/>
</dbReference>
<feature type="domain" description="Ig-like" evidence="11">
    <location>
        <begin position="239"/>
        <end position="321"/>
    </location>
</feature>
<dbReference type="GO" id="GO:0005886">
    <property type="term" value="C:plasma membrane"/>
    <property type="evidence" value="ECO:0007669"/>
    <property type="project" value="UniProtKB-SubCell"/>
</dbReference>
<dbReference type="EMBL" id="AFYH01051045">
    <property type="status" value="NOT_ANNOTATED_CDS"/>
    <property type="molecule type" value="Genomic_DNA"/>
</dbReference>
<dbReference type="InterPro" id="IPR051275">
    <property type="entry name" value="Cell_adhesion_signaling"/>
</dbReference>
<dbReference type="InterPro" id="IPR036179">
    <property type="entry name" value="Ig-like_dom_sf"/>
</dbReference>
<accession>H3B6D9</accession>
<dbReference type="Pfam" id="PF13927">
    <property type="entry name" value="Ig_3"/>
    <property type="match status" value="2"/>
</dbReference>
<evidence type="ECO:0000256" key="9">
    <source>
        <dbReference type="SAM" id="MobiDB-lite"/>
    </source>
</evidence>
<reference evidence="13" key="1">
    <citation type="submission" date="2011-08" db="EMBL/GenBank/DDBJ databases">
        <title>The draft genome of Latimeria chalumnae.</title>
        <authorList>
            <person name="Di Palma F."/>
            <person name="Alfoldi J."/>
            <person name="Johnson J."/>
            <person name="Berlin A."/>
            <person name="Gnerre S."/>
            <person name="Jaffe D."/>
            <person name="MacCallum I."/>
            <person name="Young S."/>
            <person name="Walker B.J."/>
            <person name="Lander E."/>
            <person name="Lindblad-Toh K."/>
        </authorList>
    </citation>
    <scope>NUCLEOTIDE SEQUENCE [LARGE SCALE GENOMIC DNA]</scope>
    <source>
        <strain evidence="13">Wild caught</strain>
    </source>
</reference>
<comment type="subcellular location">
    <subcellularLocation>
        <location evidence="1">Cell membrane</location>
    </subcellularLocation>
    <subcellularLocation>
        <location evidence="2">Membrane</location>
        <topology evidence="2">Single-pass type I membrane protein</topology>
    </subcellularLocation>
</comment>
<dbReference type="PROSITE" id="PS50835">
    <property type="entry name" value="IG_LIKE"/>
    <property type="match status" value="6"/>
</dbReference>
<feature type="region of interest" description="Disordered" evidence="9">
    <location>
        <begin position="171"/>
        <end position="193"/>
    </location>
</feature>
<dbReference type="EMBL" id="AFYH01051046">
    <property type="status" value="NOT_ANNOTATED_CDS"/>
    <property type="molecule type" value="Genomic_DNA"/>
</dbReference>
<dbReference type="InterPro" id="IPR007110">
    <property type="entry name" value="Ig-like_dom"/>
</dbReference>
<feature type="domain" description="Ig-like" evidence="11">
    <location>
        <begin position="130"/>
        <end position="228"/>
    </location>
</feature>
<keyword evidence="8" id="KW-0393">Immunoglobulin domain</keyword>
<keyword evidence="4" id="KW-0732">Signal</keyword>
<evidence type="ECO:0000313" key="12">
    <source>
        <dbReference type="Ensembl" id="ENSLACP00000017460.1"/>
    </source>
</evidence>
<name>H3B6D9_LATCH</name>
<sequence>VYLCFSKCCNCICSLTSNIKLCNCVCYPGTTYYLKQVNLKANSLRVKRGDTVILTCQVDMSSSSDTGLQIKYSFHKKHDLLYNVSSSQKSQRYELASVHVSHSGFYCCVAEVGNKKKKSSDINIKVTGLPKPLLKVHNTEVKEGEDVQMTCTATDGIPPFIFTFYKRPFQKTPSQESNENNKEETVTDKMSSETSFAIDDKDEIVRFTCSFVSLLMYHAGKSPESNVTIVTVIEQLAAPEITVHPSSNVTEGTLLNLTCTTKTAPQFSGNVLLMIEKEKHIISMANNTVYYSTTANLQRAGEYKCVASVGDFQKDSKKKIIVNELFSKPELSAAERINEHNPITLQCTVKSVSQNNISGPVFAIYQNRNLIIKNATVQNQGTYTCKVTIQSITKESAPVNITVYVQLSKTSIFSDKTTDVILGHNATLQCKSEMGSPPVNYTLLRAGEVHSTITVTKAFEQATFTVTVNKTEHYGEYRCTAENRISSSKKYSSSFNFTVIAPITGVTLTMIPVDGVEEGEELILLCIALNASKPITYKWYKGAEQKLLQTKSNSSESHAYLTITTDHQGTYCCSASNRANTMHSAEVNVTVKWASWKKIMSSVVLLLIAIGTILACLYFQKFKKGK</sequence>
<feature type="domain" description="Ig-like" evidence="11">
    <location>
        <begin position="329"/>
        <end position="388"/>
    </location>
</feature>
<evidence type="ECO:0000259" key="11">
    <source>
        <dbReference type="PROSITE" id="PS50835"/>
    </source>
</evidence>
<feature type="compositionally biased region" description="Basic and acidic residues" evidence="9">
    <location>
        <begin position="179"/>
        <end position="191"/>
    </location>
</feature>
<dbReference type="GO" id="GO:0050839">
    <property type="term" value="F:cell adhesion molecule binding"/>
    <property type="evidence" value="ECO:0007669"/>
    <property type="project" value="TreeGrafter"/>
</dbReference>
<evidence type="ECO:0000256" key="4">
    <source>
        <dbReference type="ARBA" id="ARBA00022729"/>
    </source>
</evidence>
<dbReference type="Bgee" id="ENSLACG00000015378">
    <property type="expression patterns" value="Expressed in mesonephros and 6 other cell types or tissues"/>
</dbReference>
<dbReference type="EMBL" id="AFYH01051044">
    <property type="status" value="NOT_ANNOTATED_CDS"/>
    <property type="molecule type" value="Genomic_DNA"/>
</dbReference>
<reference evidence="12" key="2">
    <citation type="submission" date="2025-08" db="UniProtKB">
        <authorList>
            <consortium name="Ensembl"/>
        </authorList>
    </citation>
    <scope>IDENTIFICATION</scope>
</reference>
<feature type="domain" description="Ig-like" evidence="11">
    <location>
        <begin position="502"/>
        <end position="590"/>
    </location>
</feature>
<dbReference type="Pfam" id="PF13895">
    <property type="entry name" value="Ig_2"/>
    <property type="match status" value="3"/>
</dbReference>
<dbReference type="Proteomes" id="UP000008672">
    <property type="component" value="Unassembled WGS sequence"/>
</dbReference>
<evidence type="ECO:0000313" key="13">
    <source>
        <dbReference type="Proteomes" id="UP000008672"/>
    </source>
</evidence>
<dbReference type="AlphaFoldDB" id="H3B6D9"/>
<evidence type="ECO:0000256" key="1">
    <source>
        <dbReference type="ARBA" id="ARBA00004236"/>
    </source>
</evidence>
<dbReference type="EMBL" id="AFYH01051040">
    <property type="status" value="NOT_ANNOTATED_CDS"/>
    <property type="molecule type" value="Genomic_DNA"/>
</dbReference>
<proteinExistence type="predicted"/>
<dbReference type="PANTHER" id="PTHR11640:SF31">
    <property type="entry name" value="IRREGULAR CHIASM C-ROUGHEST PROTEIN-RELATED"/>
    <property type="match status" value="1"/>
</dbReference>
<keyword evidence="6" id="KW-1015">Disulfide bond</keyword>
<keyword evidence="10" id="KW-0812">Transmembrane</keyword>
<dbReference type="Ensembl" id="ENSLACT00000017588.1">
    <property type="protein sequence ID" value="ENSLACP00000017460.1"/>
    <property type="gene ID" value="ENSLACG00000015378.1"/>
</dbReference>
<keyword evidence="7" id="KW-0325">Glycoprotein</keyword>
<keyword evidence="10" id="KW-1133">Transmembrane helix</keyword>